<keyword evidence="3" id="KW-1185">Reference proteome</keyword>
<sequence length="493" mass="53728">MRPPALAVALAVLCVLAGCNAFAPGTDTDSATGDDPTVTPADVPRDPEDGTLAPGLSETGLVDANALYEAHRSALADRPLRVDRLTAMTYRGRVVDETNETAWYGPDRKRTLVDAAVGGVMGSTVDNYGLFSTGNGTFERRVVDGRVRYFADRQNVRTGRERLNGRLEDLRNLLYRLDVDRVETVGERDGVTVYRIVGSDPDANEVPDDGGTTGIQPEVTVDVDERGTVHSVRTVEEVRLNAESVQNVSAEGEDEYVVLGRVQTVTFDASVGTPSSPAWVADARETVSNREFVAPGLTTDGVVDANRLDAAHRAAVESTSMRVEADLLRRANGTVRNHYRERIVVDRANGTRLWTTTDTTEEWSRTRWWNGSEGYRRYVQENATSYDAVGGPRPLSAASPEFPPYVEFADTSVEALGNGSYRVVVTDLPRVSYYPTVTERLAFVVAPNGLITQYSTTFRTGNGLVSTRSFTLDPGPTTVPRPDWLDTARNATG</sequence>
<proteinExistence type="predicted"/>
<dbReference type="OrthoDB" id="248642at2157"/>
<protein>
    <recommendedName>
        <fullName evidence="4">Lipoprotein</fullName>
    </recommendedName>
</protein>
<name>A0A6B0GJV5_9EURY</name>
<dbReference type="PROSITE" id="PS51257">
    <property type="entry name" value="PROKAR_LIPOPROTEIN"/>
    <property type="match status" value="1"/>
</dbReference>
<organism evidence="2 3">
    <name type="scientific">Halomarina oriensis</name>
    <dbReference type="NCBI Taxonomy" id="671145"/>
    <lineage>
        <taxon>Archaea</taxon>
        <taxon>Methanobacteriati</taxon>
        <taxon>Methanobacteriota</taxon>
        <taxon>Stenosarchaea group</taxon>
        <taxon>Halobacteria</taxon>
        <taxon>Halobacteriales</taxon>
        <taxon>Natronomonadaceae</taxon>
        <taxon>Halomarina</taxon>
    </lineage>
</organism>
<evidence type="ECO:0000313" key="3">
    <source>
        <dbReference type="Proteomes" id="UP000451471"/>
    </source>
</evidence>
<dbReference type="Proteomes" id="UP000451471">
    <property type="component" value="Unassembled WGS sequence"/>
</dbReference>
<accession>A0A6B0GJV5</accession>
<feature type="region of interest" description="Disordered" evidence="1">
    <location>
        <begin position="25"/>
        <end position="56"/>
    </location>
</feature>
<evidence type="ECO:0000313" key="2">
    <source>
        <dbReference type="EMBL" id="MWG34880.1"/>
    </source>
</evidence>
<dbReference type="AlphaFoldDB" id="A0A6B0GJV5"/>
<gene>
    <name evidence="2" type="ORF">GQS65_10310</name>
</gene>
<comment type="caution">
    <text evidence="2">The sequence shown here is derived from an EMBL/GenBank/DDBJ whole genome shotgun (WGS) entry which is preliminary data.</text>
</comment>
<evidence type="ECO:0000256" key="1">
    <source>
        <dbReference type="SAM" id="MobiDB-lite"/>
    </source>
</evidence>
<dbReference type="RefSeq" id="WP_158204515.1">
    <property type="nucleotide sequence ID" value="NZ_WSZK01000015.1"/>
</dbReference>
<feature type="region of interest" description="Disordered" evidence="1">
    <location>
        <begin position="471"/>
        <end position="493"/>
    </location>
</feature>
<reference evidence="2 3" key="1">
    <citation type="submission" date="2019-12" db="EMBL/GenBank/DDBJ databases">
        <title>Halocatena pleomorpha gen. nov. sp. nov., an extremely halophilic archaeon of family Halobacteriaceae isolated from saltpan soil.</title>
        <authorList>
            <person name="Pal Y."/>
            <person name="Verma A."/>
            <person name="Krishnamurthi S."/>
            <person name="Kumar P."/>
        </authorList>
    </citation>
    <scope>NUCLEOTIDE SEQUENCE [LARGE SCALE GENOMIC DNA]</scope>
    <source>
        <strain evidence="2 3">JCM 16495</strain>
    </source>
</reference>
<evidence type="ECO:0008006" key="4">
    <source>
        <dbReference type="Google" id="ProtNLM"/>
    </source>
</evidence>
<dbReference type="EMBL" id="WSZK01000015">
    <property type="protein sequence ID" value="MWG34880.1"/>
    <property type="molecule type" value="Genomic_DNA"/>
</dbReference>